<reference evidence="1 2" key="1">
    <citation type="submission" date="2019-03" db="EMBL/GenBank/DDBJ databases">
        <title>Comparative insights into the high quality Complete genome sequence of highly metal resistant Cupriavidus metallidurans strain BS1 isolated from a gold-copper mine.</title>
        <authorList>
            <person name="Mazhar H.S."/>
            <person name="Rensing C."/>
        </authorList>
    </citation>
    <scope>NUCLEOTIDE SEQUENCE [LARGE SCALE GENOMIC DNA]</scope>
    <source>
        <strain evidence="1 2">BS1</strain>
    </source>
</reference>
<sequence>MSRRSWHCVLLICLIPALPPLRDVVEASMSSLMLCLLPCLAVAGWAFAELYVKSRRSLVDAMRSYGLALCTLSTFAYGVWMVPIAIDLSRMSMATGIARDVSVCVAGFSMALAIRISPWPVLLFFAGNLVWMGVTVGLVFVEEPVRLCANYLLGDQHQAGAGIVAYSAGAGLWLLGWVCRKVGLADLSSDI</sequence>
<gene>
    <name evidence="1" type="ORF">DDF84_021055</name>
</gene>
<dbReference type="OrthoDB" id="2388670at2"/>
<proteinExistence type="predicted"/>
<dbReference type="AlphaFoldDB" id="A0A2L0X3N5"/>
<evidence type="ECO:0000313" key="1">
    <source>
        <dbReference type="EMBL" id="QBP12252.1"/>
    </source>
</evidence>
<name>A0A2L0X3N5_9BURK</name>
<accession>A0A2L0X3N5</accession>
<dbReference type="Proteomes" id="UP000253772">
    <property type="component" value="Chromosome c2"/>
</dbReference>
<dbReference type="EMBL" id="CP037901">
    <property type="protein sequence ID" value="QBP12252.1"/>
    <property type="molecule type" value="Genomic_DNA"/>
</dbReference>
<protein>
    <submittedName>
        <fullName evidence="1">Uncharacterized protein</fullName>
    </submittedName>
</protein>
<organism evidence="1 2">
    <name type="scientific">Cupriavidus metallidurans</name>
    <dbReference type="NCBI Taxonomy" id="119219"/>
    <lineage>
        <taxon>Bacteria</taxon>
        <taxon>Pseudomonadati</taxon>
        <taxon>Pseudomonadota</taxon>
        <taxon>Betaproteobacteria</taxon>
        <taxon>Burkholderiales</taxon>
        <taxon>Burkholderiaceae</taxon>
        <taxon>Cupriavidus</taxon>
    </lineage>
</organism>
<evidence type="ECO:0000313" key="2">
    <source>
        <dbReference type="Proteomes" id="UP000253772"/>
    </source>
</evidence>